<feature type="region of interest" description="Disordered" evidence="1">
    <location>
        <begin position="549"/>
        <end position="594"/>
    </location>
</feature>
<accession>A0AAN8IXN2</accession>
<reference evidence="2 3" key="1">
    <citation type="submission" date="2024-01" db="EMBL/GenBank/DDBJ databases">
        <title>The genome of the rayed Mediterranean limpet Patella caerulea (Linnaeus, 1758).</title>
        <authorList>
            <person name="Anh-Thu Weber A."/>
            <person name="Halstead-Nussloch G."/>
        </authorList>
    </citation>
    <scope>NUCLEOTIDE SEQUENCE [LARGE SCALE GENOMIC DNA]</scope>
    <source>
        <strain evidence="2">AATW-2023a</strain>
        <tissue evidence="2">Whole specimen</tissue>
    </source>
</reference>
<protein>
    <submittedName>
        <fullName evidence="2">Uncharacterized protein</fullName>
    </submittedName>
</protein>
<evidence type="ECO:0000313" key="2">
    <source>
        <dbReference type="EMBL" id="KAK6168360.1"/>
    </source>
</evidence>
<keyword evidence="3" id="KW-1185">Reference proteome</keyword>
<feature type="region of interest" description="Disordered" evidence="1">
    <location>
        <begin position="357"/>
        <end position="471"/>
    </location>
</feature>
<evidence type="ECO:0000313" key="3">
    <source>
        <dbReference type="Proteomes" id="UP001347796"/>
    </source>
</evidence>
<dbReference type="AlphaFoldDB" id="A0AAN8IXN2"/>
<feature type="compositionally biased region" description="Polar residues" evidence="1">
    <location>
        <begin position="382"/>
        <end position="402"/>
    </location>
</feature>
<feature type="compositionally biased region" description="Polar residues" evidence="1">
    <location>
        <begin position="83"/>
        <end position="92"/>
    </location>
</feature>
<feature type="compositionally biased region" description="Basic and acidic residues" evidence="1">
    <location>
        <begin position="412"/>
        <end position="423"/>
    </location>
</feature>
<gene>
    <name evidence="2" type="ORF">SNE40_020911</name>
</gene>
<name>A0AAN8IXN2_PATCE</name>
<dbReference type="EMBL" id="JAZGQO010000016">
    <property type="protein sequence ID" value="KAK6168360.1"/>
    <property type="molecule type" value="Genomic_DNA"/>
</dbReference>
<feature type="compositionally biased region" description="Polar residues" evidence="1">
    <location>
        <begin position="427"/>
        <end position="438"/>
    </location>
</feature>
<feature type="region of interest" description="Disordered" evidence="1">
    <location>
        <begin position="686"/>
        <end position="718"/>
    </location>
</feature>
<dbReference type="Proteomes" id="UP001347796">
    <property type="component" value="Unassembled WGS sequence"/>
</dbReference>
<feature type="region of interest" description="Disordered" evidence="1">
    <location>
        <begin position="73"/>
        <end position="92"/>
    </location>
</feature>
<sequence length="846" mass="94487">MEQSEKDEENVQTARGTAREYVQSARTDYSRGTPGRASLGGDEMVMDLAGSKPIMVDSHFTKFKSVTCPEDSHVETETPVQDIATSRSTARSFVTDRTTPMIPDTNRSILNTGRQSRKSRLGSYGLSIITWEEFLECPSGFNELFYLEHGDMITFDPDEVNVFFHDSLMMQPMLGSPSENGKSWTIYIESLSHLKQVRLWMLERVSVITAIINNKKVTSNQAKTAACLVAINPGQTFVREKLESSFEQAWESVLARRKYCIQVDLGSCIEEWCMSAFRMKCKVISTKVFITNGDEYCPPNIETKVWRFACFPCLSVQRVMYKVQRRTNYDDYFVDFNGEPVSICTGSKLMQIYSGGTSGSGGTSVSGGTSSRRPGLKKSVSIKVTTSTQTLNDQPSPSSSRSPVDYMTDDGCDNHAFDGRGEDLESSVISQTPRSNSPPYDHSIPRPRSRMGGHFSARSHISTTRSEKRTRLKALKERSDIHPHNVRDETAESQTTAIIEPVTPINCIQASTEVNYVTQDSNNMKRGVTTVIHGLGGSRLHDLERSTEVQSLVSPGRVQSESKHKITTTIEEPRPQTALPPGSPELSERGSAKVKTKKRIGKLLKEILTNNDSNQVKVATETTNVESLTPGKESKLIVVGNEQCRQESKQTNDMILETVRDMLPPSKENTQSSGFDDAMSSVSEIISPRRDQPKAKPKPKPFLVEPQRNMFFPNPKRNGRVRQAFSDVDQDDDEFTDYEPDSIMSDNIAVNSPRLVAVKKSSKTIAINSVAVISDLDSDLEVFDFDEEENKTSLKTNISSTPRQKVLNPALIRGPRGQRNSRRRYLALNSLRKKTRSVGLQPSVRR</sequence>
<proteinExistence type="predicted"/>
<comment type="caution">
    <text evidence="2">The sequence shown here is derived from an EMBL/GenBank/DDBJ whole genome shotgun (WGS) entry which is preliminary data.</text>
</comment>
<evidence type="ECO:0000256" key="1">
    <source>
        <dbReference type="SAM" id="MobiDB-lite"/>
    </source>
</evidence>
<organism evidence="2 3">
    <name type="scientific">Patella caerulea</name>
    <name type="common">Rayed Mediterranean limpet</name>
    <dbReference type="NCBI Taxonomy" id="87958"/>
    <lineage>
        <taxon>Eukaryota</taxon>
        <taxon>Metazoa</taxon>
        <taxon>Spiralia</taxon>
        <taxon>Lophotrochozoa</taxon>
        <taxon>Mollusca</taxon>
        <taxon>Gastropoda</taxon>
        <taxon>Patellogastropoda</taxon>
        <taxon>Patelloidea</taxon>
        <taxon>Patellidae</taxon>
        <taxon>Patella</taxon>
    </lineage>
</organism>
<feature type="compositionally biased region" description="Acidic residues" evidence="1">
    <location>
        <begin position="1"/>
        <end position="10"/>
    </location>
</feature>
<feature type="region of interest" description="Disordered" evidence="1">
    <location>
        <begin position="1"/>
        <end position="41"/>
    </location>
</feature>
<feature type="compositionally biased region" description="Polar residues" evidence="1">
    <location>
        <begin position="549"/>
        <end position="559"/>
    </location>
</feature>